<sequence>MARLWDVWLLTISFLVFIAAVRADGEDKPCTIKDGDQFYDLNPLKSKTDYKLKSADGHEFSINVCQPVTGETWALLVDKDPDKIGGFTRREHGDFSLGYANTSLGVRDGGPTLTMSNGSPCPTHQHMHAATTIHFKCDTSAGVAPTEGEPVLIAQLPPPEDSSCYFFIEWKTNVACPTHMRGATWGALGILASIIGGLFILYIILGTLYNFLVLDLRGLDAIPRYSLVSLQDTIRFFRKCYARFADRGSSGGYLGNRRSNISGHYRGLADEEEGMLSGPPGFLDEQDEEDEDEEHSANGPARERSSSVSSILGVELDVLWSGTRQCSHSTAAIAQYCAIIQRGSDMLTAGSKNTDTELCLGHSCHPRIGLGDCNGREAVKTDNNLKRANNVDEHLVPRLRGPARRCGRWRIQDERYTTYTTLTTRTTRMDQFAPQSTMNEDQNYVAQSYAAYASDEDHGSYGMPYQQPPGMVNYPVHPGAQPRHFPESEMQPAMGYQQSLGMLPQGYGNPVFPASQPHGSRMPLSGSPPPQSPALYDPLSPPVSGSDASDGGVYHHSRNSSATGSPSSSRANSLVHRQPLRYNPTPSPTSSSGGRRSRGRSLSDDDDGMGVGLAESLANTRKEATRRQRIEAEQRRRDELRDGYARLKDVLPISNQKSSKVSLLERATNHIVAMEKNNRQLQARLEQLEAEIRRLRALNEKISLSSVADKSPSPGHVSMESRSLSDPPEGAQLTSVGGQNPPHEDSNSPSPPDGSY</sequence>
<reference evidence="1" key="1">
    <citation type="journal article" date="2021" name="Environ. Microbiol.">
        <title>Gene family expansions and transcriptome signatures uncover fungal adaptations to wood decay.</title>
        <authorList>
            <person name="Hage H."/>
            <person name="Miyauchi S."/>
            <person name="Viragh M."/>
            <person name="Drula E."/>
            <person name="Min B."/>
            <person name="Chaduli D."/>
            <person name="Navarro D."/>
            <person name="Favel A."/>
            <person name="Norest M."/>
            <person name="Lesage-Meessen L."/>
            <person name="Balint B."/>
            <person name="Merenyi Z."/>
            <person name="de Eugenio L."/>
            <person name="Morin E."/>
            <person name="Martinez A.T."/>
            <person name="Baldrian P."/>
            <person name="Stursova M."/>
            <person name="Martinez M.J."/>
            <person name="Novotny C."/>
            <person name="Magnuson J.K."/>
            <person name="Spatafora J.W."/>
            <person name="Maurice S."/>
            <person name="Pangilinan J."/>
            <person name="Andreopoulos W."/>
            <person name="LaButti K."/>
            <person name="Hundley H."/>
            <person name="Na H."/>
            <person name="Kuo A."/>
            <person name="Barry K."/>
            <person name="Lipzen A."/>
            <person name="Henrissat B."/>
            <person name="Riley R."/>
            <person name="Ahrendt S."/>
            <person name="Nagy L.G."/>
            <person name="Grigoriev I.V."/>
            <person name="Martin F."/>
            <person name="Rosso M.N."/>
        </authorList>
    </citation>
    <scope>NUCLEOTIDE SEQUENCE</scope>
    <source>
        <strain evidence="1">CBS 384.51</strain>
    </source>
</reference>
<name>A0ACB8UJF7_9APHY</name>
<dbReference type="EMBL" id="MU274900">
    <property type="protein sequence ID" value="KAI0094512.1"/>
    <property type="molecule type" value="Genomic_DNA"/>
</dbReference>
<gene>
    <name evidence="1" type="ORF">BDY19DRAFT_901679</name>
</gene>
<accession>A0ACB8UJF7</accession>
<protein>
    <submittedName>
        <fullName evidence="1">Uncharacterized protein</fullName>
    </submittedName>
</protein>
<keyword evidence="2" id="KW-1185">Reference proteome</keyword>
<dbReference type="Proteomes" id="UP001055072">
    <property type="component" value="Unassembled WGS sequence"/>
</dbReference>
<evidence type="ECO:0000313" key="1">
    <source>
        <dbReference type="EMBL" id="KAI0094512.1"/>
    </source>
</evidence>
<proteinExistence type="predicted"/>
<comment type="caution">
    <text evidence="1">The sequence shown here is derived from an EMBL/GenBank/DDBJ whole genome shotgun (WGS) entry which is preliminary data.</text>
</comment>
<evidence type="ECO:0000313" key="2">
    <source>
        <dbReference type="Proteomes" id="UP001055072"/>
    </source>
</evidence>
<organism evidence="1 2">
    <name type="scientific">Irpex rosettiformis</name>
    <dbReference type="NCBI Taxonomy" id="378272"/>
    <lineage>
        <taxon>Eukaryota</taxon>
        <taxon>Fungi</taxon>
        <taxon>Dikarya</taxon>
        <taxon>Basidiomycota</taxon>
        <taxon>Agaricomycotina</taxon>
        <taxon>Agaricomycetes</taxon>
        <taxon>Polyporales</taxon>
        <taxon>Irpicaceae</taxon>
        <taxon>Irpex</taxon>
    </lineage>
</organism>